<dbReference type="Pfam" id="PF00403">
    <property type="entry name" value="HMA"/>
    <property type="match status" value="1"/>
</dbReference>
<dbReference type="Gene3D" id="3.30.70.100">
    <property type="match status" value="1"/>
</dbReference>
<comment type="caution">
    <text evidence="7">The sequence shown here is derived from an EMBL/GenBank/DDBJ whole genome shotgun (WGS) entry which is preliminary data.</text>
</comment>
<proteinExistence type="inferred from homology"/>
<evidence type="ECO:0000256" key="4">
    <source>
        <dbReference type="ARBA" id="ARBA00023289"/>
    </source>
</evidence>
<evidence type="ECO:0000256" key="3">
    <source>
        <dbReference type="ARBA" id="ARBA00023288"/>
    </source>
</evidence>
<sequence length="128" mass="15043">MLNIYTSRKKTHNFQERQMKTVVLKLDIHEDYKCKKTAMKIVSTIPGVDSISLEIKEQKLTVTGKMDPIQVAKKLRKVFRTDVLSVGPVKKPEKPKDKPNNEAQMIEYLNPLFSYNNHPTFPIYYYYF</sequence>
<evidence type="ECO:0000313" key="8">
    <source>
        <dbReference type="Proteomes" id="UP001443914"/>
    </source>
</evidence>
<evidence type="ECO:0000313" key="7">
    <source>
        <dbReference type="EMBL" id="KAK9665404.1"/>
    </source>
</evidence>
<evidence type="ECO:0000256" key="5">
    <source>
        <dbReference type="ARBA" id="ARBA00024045"/>
    </source>
</evidence>
<dbReference type="SUPFAM" id="SSF55008">
    <property type="entry name" value="HMA, heavy metal-associated domain"/>
    <property type="match status" value="1"/>
</dbReference>
<dbReference type="Proteomes" id="UP001443914">
    <property type="component" value="Unassembled WGS sequence"/>
</dbReference>
<keyword evidence="4" id="KW-0636">Prenylation</keyword>
<reference evidence="7" key="1">
    <citation type="submission" date="2024-03" db="EMBL/GenBank/DDBJ databases">
        <title>WGS assembly of Saponaria officinalis var. Norfolk2.</title>
        <authorList>
            <person name="Jenkins J."/>
            <person name="Shu S."/>
            <person name="Grimwood J."/>
            <person name="Barry K."/>
            <person name="Goodstein D."/>
            <person name="Schmutz J."/>
            <person name="Leebens-Mack J."/>
            <person name="Osbourn A."/>
        </authorList>
    </citation>
    <scope>NUCLEOTIDE SEQUENCE [LARGE SCALE GENOMIC DNA]</scope>
    <source>
        <strain evidence="7">JIC</strain>
    </source>
</reference>
<dbReference type="AlphaFoldDB" id="A0AAW1GPE6"/>
<dbReference type="GO" id="GO:0046872">
    <property type="term" value="F:metal ion binding"/>
    <property type="evidence" value="ECO:0007669"/>
    <property type="project" value="UniProtKB-KW"/>
</dbReference>
<comment type="similarity">
    <text evidence="5">Belongs to the HIPP family.</text>
</comment>
<keyword evidence="3" id="KW-0449">Lipoprotein</keyword>
<evidence type="ECO:0000256" key="1">
    <source>
        <dbReference type="ARBA" id="ARBA00022481"/>
    </source>
</evidence>
<name>A0AAW1GPE6_SAPOF</name>
<dbReference type="InterPro" id="IPR051863">
    <property type="entry name" value="HIPP"/>
</dbReference>
<feature type="domain" description="HMA" evidence="6">
    <location>
        <begin position="19"/>
        <end position="86"/>
    </location>
</feature>
<accession>A0AAW1GPE6</accession>
<evidence type="ECO:0000259" key="6">
    <source>
        <dbReference type="PROSITE" id="PS50846"/>
    </source>
</evidence>
<organism evidence="7 8">
    <name type="scientific">Saponaria officinalis</name>
    <name type="common">Common soapwort</name>
    <name type="synonym">Lychnis saponaria</name>
    <dbReference type="NCBI Taxonomy" id="3572"/>
    <lineage>
        <taxon>Eukaryota</taxon>
        <taxon>Viridiplantae</taxon>
        <taxon>Streptophyta</taxon>
        <taxon>Embryophyta</taxon>
        <taxon>Tracheophyta</taxon>
        <taxon>Spermatophyta</taxon>
        <taxon>Magnoliopsida</taxon>
        <taxon>eudicotyledons</taxon>
        <taxon>Gunneridae</taxon>
        <taxon>Pentapetalae</taxon>
        <taxon>Caryophyllales</taxon>
        <taxon>Caryophyllaceae</taxon>
        <taxon>Caryophylleae</taxon>
        <taxon>Saponaria</taxon>
    </lineage>
</organism>
<dbReference type="InterPro" id="IPR036163">
    <property type="entry name" value="HMA_dom_sf"/>
</dbReference>
<dbReference type="EMBL" id="JBDFQZ010000014">
    <property type="protein sequence ID" value="KAK9665404.1"/>
    <property type="molecule type" value="Genomic_DNA"/>
</dbReference>
<dbReference type="PROSITE" id="PS50846">
    <property type="entry name" value="HMA_2"/>
    <property type="match status" value="1"/>
</dbReference>
<dbReference type="PANTHER" id="PTHR45811:SF49">
    <property type="entry name" value="OS04G0667600 PROTEIN"/>
    <property type="match status" value="1"/>
</dbReference>
<dbReference type="PANTHER" id="PTHR45811">
    <property type="entry name" value="COPPER TRANSPORT PROTEIN FAMILY-RELATED"/>
    <property type="match status" value="1"/>
</dbReference>
<evidence type="ECO:0000256" key="2">
    <source>
        <dbReference type="ARBA" id="ARBA00022723"/>
    </source>
</evidence>
<keyword evidence="2" id="KW-0479">Metal-binding</keyword>
<keyword evidence="8" id="KW-1185">Reference proteome</keyword>
<dbReference type="InterPro" id="IPR006121">
    <property type="entry name" value="HMA_dom"/>
</dbReference>
<gene>
    <name evidence="7" type="ORF">RND81_14G110200</name>
</gene>
<protein>
    <recommendedName>
        <fullName evidence="6">HMA domain-containing protein</fullName>
    </recommendedName>
</protein>
<keyword evidence="1" id="KW-0488">Methylation</keyword>